<evidence type="ECO:0000313" key="2">
    <source>
        <dbReference type="Proteomes" id="UP000460549"/>
    </source>
</evidence>
<evidence type="ECO:0008006" key="3">
    <source>
        <dbReference type="Google" id="ProtNLM"/>
    </source>
</evidence>
<dbReference type="Proteomes" id="UP000460549">
    <property type="component" value="Unassembled WGS sequence"/>
</dbReference>
<sequence length="391" mass="44557">MKRIINLLLFILLLSTQLFGSKSSEFEYLKSNISSLHKNFYNSNSKEECDKVFSALSSNIDSYDDSSYYFALLSYLALSNDSHTSLYAPDLGLQFKYYPLQLYFIGSEAYVLSGTADLKEYMGKEVIKINNYSIESIIEKSKAVIPHDNDVYLRLFLSNQLNNTAFLSFIKVANSLDDDVVLTFSDNTTIMLKPILITELRSRELISSVKQYSPYIYQGYYCAREIRKDTLLISYNTCSEDPSYPISSFTSDIKSMLSKTKYKKIIVDLRYNGGGNSALFEPIIKLLKKQKCEKYCLIGEQTFSSAVLNAVSLKDDARFSLVGTPTGGSINHYGEIKSFILPESGWEVSYSTKYFKLSKKYDGSIRPDIEIKKDINSFIEGRDLEIEYCLK</sequence>
<accession>A0A7X2PBJ0</accession>
<comment type="caution">
    <text evidence="1">The sequence shown here is derived from an EMBL/GenBank/DDBJ whole genome shotgun (WGS) entry which is preliminary data.</text>
</comment>
<gene>
    <name evidence="1" type="ORF">FYJ80_01440</name>
</gene>
<dbReference type="AlphaFoldDB" id="A0A7X2PBJ0"/>
<dbReference type="Gene3D" id="3.90.226.10">
    <property type="entry name" value="2-enoyl-CoA Hydratase, Chain A, domain 1"/>
    <property type="match status" value="2"/>
</dbReference>
<dbReference type="SUPFAM" id="SSF52096">
    <property type="entry name" value="ClpP/crotonase"/>
    <property type="match status" value="1"/>
</dbReference>
<reference evidence="1 2" key="1">
    <citation type="submission" date="2019-08" db="EMBL/GenBank/DDBJ databases">
        <title>In-depth cultivation of the pig gut microbiome towards novel bacterial diversity and tailored functional studies.</title>
        <authorList>
            <person name="Wylensek D."/>
            <person name="Hitch T.C.A."/>
            <person name="Clavel T."/>
        </authorList>
    </citation>
    <scope>NUCLEOTIDE SEQUENCE [LARGE SCALE GENOMIC DNA]</scope>
    <source>
        <strain evidence="1 2">NM-380-WT-3C1</strain>
    </source>
</reference>
<organism evidence="1 2">
    <name type="scientific">Bullifex porci</name>
    <dbReference type="NCBI Taxonomy" id="2606638"/>
    <lineage>
        <taxon>Bacteria</taxon>
        <taxon>Pseudomonadati</taxon>
        <taxon>Spirochaetota</taxon>
        <taxon>Spirochaetia</taxon>
        <taxon>Spirochaetales</taxon>
        <taxon>Spirochaetaceae</taxon>
        <taxon>Bullifex</taxon>
    </lineage>
</organism>
<dbReference type="InterPro" id="IPR029045">
    <property type="entry name" value="ClpP/crotonase-like_dom_sf"/>
</dbReference>
<evidence type="ECO:0000313" key="1">
    <source>
        <dbReference type="EMBL" id="MSU05448.1"/>
    </source>
</evidence>
<dbReference type="RefSeq" id="WP_154424348.1">
    <property type="nucleotide sequence ID" value="NZ_VUNN01000002.1"/>
</dbReference>
<proteinExistence type="predicted"/>
<keyword evidence="2" id="KW-1185">Reference proteome</keyword>
<name>A0A7X2PBJ0_9SPIO</name>
<protein>
    <recommendedName>
        <fullName evidence="3">Peptidase S41</fullName>
    </recommendedName>
</protein>
<dbReference type="EMBL" id="VUNN01000002">
    <property type="protein sequence ID" value="MSU05448.1"/>
    <property type="molecule type" value="Genomic_DNA"/>
</dbReference>